<organism evidence="1 2">
    <name type="scientific">Candidatus Desulfosporosinus infrequens</name>
    <dbReference type="NCBI Taxonomy" id="2043169"/>
    <lineage>
        <taxon>Bacteria</taxon>
        <taxon>Bacillati</taxon>
        <taxon>Bacillota</taxon>
        <taxon>Clostridia</taxon>
        <taxon>Eubacteriales</taxon>
        <taxon>Desulfitobacteriaceae</taxon>
        <taxon>Desulfosporosinus</taxon>
    </lineage>
</organism>
<dbReference type="EMBL" id="OMOF01000752">
    <property type="protein sequence ID" value="SPF54600.1"/>
    <property type="molecule type" value="Genomic_DNA"/>
</dbReference>
<evidence type="ECO:0000313" key="2">
    <source>
        <dbReference type="Proteomes" id="UP000238916"/>
    </source>
</evidence>
<evidence type="ECO:0000313" key="1">
    <source>
        <dbReference type="EMBL" id="SPF54600.1"/>
    </source>
</evidence>
<dbReference type="AlphaFoldDB" id="A0A2U3LRS2"/>
<name>A0A2U3LRS2_9FIRM</name>
<reference evidence="2" key="1">
    <citation type="submission" date="2018-02" db="EMBL/GenBank/DDBJ databases">
        <authorList>
            <person name="Hausmann B."/>
        </authorList>
    </citation>
    <scope>NUCLEOTIDE SEQUENCE [LARGE SCALE GENOMIC DNA]</scope>
    <source>
        <strain evidence="2">Peat soil MAG SbF1</strain>
    </source>
</reference>
<protein>
    <submittedName>
        <fullName evidence="1">Uncharacterized protein</fullName>
    </submittedName>
</protein>
<proteinExistence type="predicted"/>
<sequence length="68" mass="7738">MSTCNYSTYNSNMHMQNKMRGKLPLILLHTGIKIRSVKESYNFTLSALLIVEIKRVGKIPEPNNASLE</sequence>
<accession>A0A2U3LRS2</accession>
<gene>
    <name evidence="1" type="ORF">SBF1_7760002</name>
</gene>
<dbReference type="Proteomes" id="UP000238916">
    <property type="component" value="Unassembled WGS sequence"/>
</dbReference>